<dbReference type="GO" id="GO:0005546">
    <property type="term" value="F:phosphatidylinositol-4,5-bisphosphate binding"/>
    <property type="evidence" value="ECO:0007669"/>
    <property type="project" value="TreeGrafter"/>
</dbReference>
<name>A0A8D8Z5X1_9HEMI</name>
<evidence type="ECO:0000256" key="4">
    <source>
        <dbReference type="ARBA" id="ARBA00023203"/>
    </source>
</evidence>
<dbReference type="GO" id="GO:0008154">
    <property type="term" value="P:actin polymerization or depolymerization"/>
    <property type="evidence" value="ECO:0007669"/>
    <property type="project" value="TreeGrafter"/>
</dbReference>
<dbReference type="Pfam" id="PF00626">
    <property type="entry name" value="Gelsolin"/>
    <property type="match status" value="3"/>
</dbReference>
<dbReference type="CDD" id="cd11293">
    <property type="entry name" value="gelsolin_S4_like"/>
    <property type="match status" value="1"/>
</dbReference>
<dbReference type="GO" id="GO:0005737">
    <property type="term" value="C:cytoplasm"/>
    <property type="evidence" value="ECO:0007669"/>
    <property type="project" value="TreeGrafter"/>
</dbReference>
<dbReference type="GO" id="GO:0051016">
    <property type="term" value="P:barbed-end actin filament capping"/>
    <property type="evidence" value="ECO:0007669"/>
    <property type="project" value="TreeGrafter"/>
</dbReference>
<evidence type="ECO:0000256" key="1">
    <source>
        <dbReference type="ARBA" id="ARBA00008418"/>
    </source>
</evidence>
<dbReference type="PANTHER" id="PTHR11977">
    <property type="entry name" value="VILLIN"/>
    <property type="match status" value="1"/>
</dbReference>
<dbReference type="Gene3D" id="3.40.20.10">
    <property type="entry name" value="Severin"/>
    <property type="match status" value="3"/>
</dbReference>
<dbReference type="CDD" id="cd11288">
    <property type="entry name" value="gelsolin_S5_like"/>
    <property type="match status" value="1"/>
</dbReference>
<dbReference type="FunFam" id="3.40.20.10:FF:000005">
    <property type="entry name" value="Gelsolin"/>
    <property type="match status" value="1"/>
</dbReference>
<dbReference type="CDD" id="cd11291">
    <property type="entry name" value="gelsolin_S6_like"/>
    <property type="match status" value="1"/>
</dbReference>
<dbReference type="InterPro" id="IPR029006">
    <property type="entry name" value="ADF-H/Gelsolin-like_dom_sf"/>
</dbReference>
<proteinExistence type="inferred from homology"/>
<evidence type="ECO:0000259" key="5">
    <source>
        <dbReference type="Pfam" id="PF00626"/>
    </source>
</evidence>
<dbReference type="GO" id="GO:0015629">
    <property type="term" value="C:actin cytoskeleton"/>
    <property type="evidence" value="ECO:0007669"/>
    <property type="project" value="TreeGrafter"/>
</dbReference>
<dbReference type="InterPro" id="IPR007122">
    <property type="entry name" value="Villin/Gelsolin"/>
</dbReference>
<evidence type="ECO:0000313" key="6">
    <source>
        <dbReference type="EMBL" id="CAG6741039.1"/>
    </source>
</evidence>
<feature type="domain" description="Gelsolin-like" evidence="5">
    <location>
        <begin position="176"/>
        <end position="221"/>
    </location>
</feature>
<sequence>MFHTWRDPNESVMLYNKDMIENIARVTPSEWDMTSLHANSQLSANTRLVDKGKGKKTVWRLKNVELEPVDESMYGVFFSGDCYLVHYQYEGGDILYYWLGSHSSIKEQTAVTIQTIVKDNNDFSGNAVQVRLVQGKECLHFLTMFEGSAIIYKGDHQDVLPTTFLLQVTGTNETNTKAIQVNMSASCLNSNDVFIVKKKQAYFIWCGKGSSENEREMAGCIARRISNDGYSVIFEGQETDEFWSTIGGKQEYASSEKLAIATDLMPGRLFQISNASGIFTLEEIPNWSQQDLVPEDVMLLDVRDTIFLWVGEKANREEMKESTNLALQYLKADPSQRDLDTPIVVLKQGHEPVTFTGFFGPWDADLWKGHRTFEELKKQIELENSGVPS</sequence>
<dbReference type="SUPFAM" id="SSF55753">
    <property type="entry name" value="Actin depolymerizing proteins"/>
    <property type="match status" value="3"/>
</dbReference>
<dbReference type="EMBL" id="HBUF01422697">
    <property type="protein sequence ID" value="CAG6741039.1"/>
    <property type="molecule type" value="Transcribed_RNA"/>
</dbReference>
<keyword evidence="2" id="KW-0117">Actin capping</keyword>
<accession>A0A8D8Z5X1</accession>
<protein>
    <submittedName>
        <fullName evidence="6">Villin-1</fullName>
    </submittedName>
</protein>
<dbReference type="PANTHER" id="PTHR11977:SF57">
    <property type="entry name" value="VILLIN-LIKE PROTEIN QUAIL"/>
    <property type="match status" value="1"/>
</dbReference>
<organism evidence="6">
    <name type="scientific">Cacopsylla melanoneura</name>
    <dbReference type="NCBI Taxonomy" id="428564"/>
    <lineage>
        <taxon>Eukaryota</taxon>
        <taxon>Metazoa</taxon>
        <taxon>Ecdysozoa</taxon>
        <taxon>Arthropoda</taxon>
        <taxon>Hexapoda</taxon>
        <taxon>Insecta</taxon>
        <taxon>Pterygota</taxon>
        <taxon>Neoptera</taxon>
        <taxon>Paraneoptera</taxon>
        <taxon>Hemiptera</taxon>
        <taxon>Sternorrhyncha</taxon>
        <taxon>Psylloidea</taxon>
        <taxon>Psyllidae</taxon>
        <taxon>Psyllinae</taxon>
        <taxon>Cacopsylla</taxon>
    </lineage>
</organism>
<evidence type="ECO:0000256" key="3">
    <source>
        <dbReference type="ARBA" id="ARBA00022737"/>
    </source>
</evidence>
<dbReference type="GO" id="GO:0051014">
    <property type="term" value="P:actin filament severing"/>
    <property type="evidence" value="ECO:0007669"/>
    <property type="project" value="TreeGrafter"/>
</dbReference>
<dbReference type="AlphaFoldDB" id="A0A8D8Z5X1"/>
<evidence type="ECO:0000256" key="2">
    <source>
        <dbReference type="ARBA" id="ARBA00022467"/>
    </source>
</evidence>
<dbReference type="FunFam" id="3.40.20.10:FF:000001">
    <property type="entry name" value="Gelsolin"/>
    <property type="match status" value="1"/>
</dbReference>
<keyword evidence="4" id="KW-0009">Actin-binding</keyword>
<keyword evidence="3" id="KW-0677">Repeat</keyword>
<dbReference type="InterPro" id="IPR007123">
    <property type="entry name" value="Gelsolin-like_dom"/>
</dbReference>
<comment type="similarity">
    <text evidence="1">Belongs to the villin/gelsolin family.</text>
</comment>
<dbReference type="GO" id="GO:0051015">
    <property type="term" value="F:actin filament binding"/>
    <property type="evidence" value="ECO:0007669"/>
    <property type="project" value="InterPro"/>
</dbReference>
<reference evidence="6" key="1">
    <citation type="submission" date="2021-05" db="EMBL/GenBank/DDBJ databases">
        <authorList>
            <person name="Alioto T."/>
            <person name="Alioto T."/>
            <person name="Gomez Garrido J."/>
        </authorList>
    </citation>
    <scope>NUCLEOTIDE SEQUENCE</scope>
</reference>
<dbReference type="PRINTS" id="PR00597">
    <property type="entry name" value="GELSOLIN"/>
</dbReference>
<feature type="domain" description="Gelsolin-like" evidence="5">
    <location>
        <begin position="280"/>
        <end position="355"/>
    </location>
</feature>
<feature type="domain" description="Gelsolin-like" evidence="5">
    <location>
        <begin position="64"/>
        <end position="142"/>
    </location>
</feature>
<dbReference type="SMART" id="SM00262">
    <property type="entry name" value="GEL"/>
    <property type="match status" value="3"/>
</dbReference>